<dbReference type="OMA" id="NDWEHIA"/>
<dbReference type="InterPro" id="IPR008701">
    <property type="entry name" value="NPP1"/>
</dbReference>
<dbReference type="PANTHER" id="PTHR33657">
    <property type="entry name" value="DOMAIN PROTEIN, PUTATIVE (AFU_ORTHOLOGUE AFUA_5G00600)-RELATED"/>
    <property type="match status" value="1"/>
</dbReference>
<dbReference type="AlphaFoldDB" id="A0A1W2TSZ3"/>
<gene>
    <name evidence="3" type="ORF">SAMD00023353_6900370</name>
</gene>
<proteinExistence type="predicted"/>
<feature type="region of interest" description="Disordered" evidence="1">
    <location>
        <begin position="250"/>
        <end position="274"/>
    </location>
</feature>
<dbReference type="Pfam" id="PF05630">
    <property type="entry name" value="NPP1"/>
    <property type="match status" value="1"/>
</dbReference>
<sequence>MGVSTKTVLVGAAALALSASASTISTDFRSIFKRDPPKALPGCATDAERRWQPAMDFDTDGCYNSPAIDAAGNLATGLNCGGAKNGNCRDLSDLQNNNAYSRARCNNGWCGYIYGYYFEKDQSVDGSCGVGHKNDWEHIAVWVRDGDAMPSYVGVSQHGKYQVKPASEVRFQGTHPKVVYNQDGILTHDFRFANADDDNIENHTGQWFFGDLVGYLGFPSTDLRDKMLNNDWGSALPDIREGVYAGKLEASKGGNSIPTDTNVDGEGSPGQPSC</sequence>
<feature type="chain" id="PRO_5010738186" evidence="2">
    <location>
        <begin position="22"/>
        <end position="274"/>
    </location>
</feature>
<evidence type="ECO:0000313" key="3">
    <source>
        <dbReference type="EMBL" id="GAP91676.1"/>
    </source>
</evidence>
<name>A0A1W2TSZ3_ROSNE</name>
<feature type="compositionally biased region" description="Polar residues" evidence="1">
    <location>
        <begin position="253"/>
        <end position="262"/>
    </location>
</feature>
<protein>
    <submittedName>
        <fullName evidence="3">Putative secreted protein</fullName>
    </submittedName>
</protein>
<evidence type="ECO:0000313" key="4">
    <source>
        <dbReference type="Proteomes" id="UP000054516"/>
    </source>
</evidence>
<dbReference type="Proteomes" id="UP000054516">
    <property type="component" value="Unassembled WGS sequence"/>
</dbReference>
<dbReference type="STRING" id="77044.A0A1W2TSZ3"/>
<dbReference type="EMBL" id="DF977514">
    <property type="protein sequence ID" value="GAP91676.1"/>
    <property type="molecule type" value="Genomic_DNA"/>
</dbReference>
<evidence type="ECO:0000256" key="1">
    <source>
        <dbReference type="SAM" id="MobiDB-lite"/>
    </source>
</evidence>
<reference evidence="3" key="1">
    <citation type="submission" date="2016-03" db="EMBL/GenBank/DDBJ databases">
        <title>Draft genome sequence of Rosellinia necatrix.</title>
        <authorList>
            <person name="Kanematsu S."/>
        </authorList>
    </citation>
    <scope>NUCLEOTIDE SEQUENCE [LARGE SCALE GENOMIC DNA]</scope>
    <source>
        <strain evidence="3">W97</strain>
    </source>
</reference>
<keyword evidence="2" id="KW-0732">Signal</keyword>
<dbReference type="OrthoDB" id="89086at2759"/>
<organism evidence="3">
    <name type="scientific">Rosellinia necatrix</name>
    <name type="common">White root-rot fungus</name>
    <dbReference type="NCBI Taxonomy" id="77044"/>
    <lineage>
        <taxon>Eukaryota</taxon>
        <taxon>Fungi</taxon>
        <taxon>Dikarya</taxon>
        <taxon>Ascomycota</taxon>
        <taxon>Pezizomycotina</taxon>
        <taxon>Sordariomycetes</taxon>
        <taxon>Xylariomycetidae</taxon>
        <taxon>Xylariales</taxon>
        <taxon>Xylariaceae</taxon>
        <taxon>Rosellinia</taxon>
    </lineage>
</organism>
<keyword evidence="4" id="KW-1185">Reference proteome</keyword>
<dbReference type="PANTHER" id="PTHR33657:SF6">
    <property type="entry name" value="SECRETED PROTEIN"/>
    <property type="match status" value="1"/>
</dbReference>
<feature type="signal peptide" evidence="2">
    <location>
        <begin position="1"/>
        <end position="21"/>
    </location>
</feature>
<accession>A0A1W2TSZ3</accession>
<dbReference type="PIRSF" id="PIRSF029958">
    <property type="entry name" value="Necrosis-inducing_protein"/>
    <property type="match status" value="1"/>
</dbReference>
<evidence type="ECO:0000256" key="2">
    <source>
        <dbReference type="SAM" id="SignalP"/>
    </source>
</evidence>